<evidence type="ECO:0000256" key="3">
    <source>
        <dbReference type="SAM" id="SignalP"/>
    </source>
</evidence>
<name>A0A432XV34_9GAMM</name>
<sequence>MYQQTSKIIFLLGLLVSLSPWANEKPVVSVAKVKAEQVSAEIKVTGQVQSRFNSELSSGVSGMLEWVAEVGDEVKQGDVLAQLDKRQLELAHKRLGVQIRRKQVEVRQATQSYQRLVSLKRSQSVSQQAIDNALADMELAQADLELLMLEQQQALDNLNKATIVAPFDGVVVERFIREGQGVTSTTPILRLVNLEALEVRVHGPLKMGRYLKHKGYADVYSTKQVTRLELRAIVAVSDDRSQTFSAYLPIPEPLVERFNIGQVVSVSVPSSQVKNHFTVPRDALLLDDGRYSVFVLDDEQVAHRVDVELLQGSGDRIAIKGNVRPNQRVIVRGAETMREGETVRILSANEFPLAT</sequence>
<evidence type="ECO:0000313" key="7">
    <source>
        <dbReference type="Proteomes" id="UP000287330"/>
    </source>
</evidence>
<dbReference type="InterPro" id="IPR058637">
    <property type="entry name" value="YknX-like_C"/>
</dbReference>
<dbReference type="OrthoDB" id="9806939at2"/>
<evidence type="ECO:0000256" key="1">
    <source>
        <dbReference type="ARBA" id="ARBA00009477"/>
    </source>
</evidence>
<dbReference type="NCBIfam" id="TIGR01730">
    <property type="entry name" value="RND_mfp"/>
    <property type="match status" value="1"/>
</dbReference>
<dbReference type="Pfam" id="PF25989">
    <property type="entry name" value="YknX_C"/>
    <property type="match status" value="1"/>
</dbReference>
<dbReference type="SUPFAM" id="SSF111369">
    <property type="entry name" value="HlyD-like secretion proteins"/>
    <property type="match status" value="1"/>
</dbReference>
<dbReference type="Proteomes" id="UP000287330">
    <property type="component" value="Unassembled WGS sequence"/>
</dbReference>
<comment type="caution">
    <text evidence="6">The sequence shown here is derived from an EMBL/GenBank/DDBJ whole genome shotgun (WGS) entry which is preliminary data.</text>
</comment>
<dbReference type="PANTHER" id="PTHR30469">
    <property type="entry name" value="MULTIDRUG RESISTANCE PROTEIN MDTA"/>
    <property type="match status" value="1"/>
</dbReference>
<gene>
    <name evidence="6" type="ORF">CWE25_09035</name>
</gene>
<feature type="chain" id="PRO_5019104513" evidence="3">
    <location>
        <begin position="23"/>
        <end position="355"/>
    </location>
</feature>
<dbReference type="Pfam" id="PF25973">
    <property type="entry name" value="BSH_CzcB"/>
    <property type="match status" value="1"/>
</dbReference>
<dbReference type="AlphaFoldDB" id="A0A432XV34"/>
<accession>A0A432XV34</accession>
<dbReference type="PANTHER" id="PTHR30469:SF15">
    <property type="entry name" value="HLYD FAMILY OF SECRETION PROTEINS"/>
    <property type="match status" value="1"/>
</dbReference>
<dbReference type="EMBL" id="PIPV01000007">
    <property type="protein sequence ID" value="RUO52464.1"/>
    <property type="molecule type" value="Genomic_DNA"/>
</dbReference>
<comment type="similarity">
    <text evidence="1">Belongs to the membrane fusion protein (MFP) (TC 8.A.1) family.</text>
</comment>
<reference evidence="7" key="1">
    <citation type="journal article" date="2018" name="Front. Microbiol.">
        <title>Genome-Based Analysis Reveals the Taxonomy and Diversity of the Family Idiomarinaceae.</title>
        <authorList>
            <person name="Liu Y."/>
            <person name="Lai Q."/>
            <person name="Shao Z."/>
        </authorList>
    </citation>
    <scope>NUCLEOTIDE SEQUENCE [LARGE SCALE GENOMIC DNA]</scope>
    <source>
        <strain evidence="7">F23</strain>
    </source>
</reference>
<feature type="domain" description="CzcB-like barrel-sandwich hybrid" evidence="4">
    <location>
        <begin position="59"/>
        <end position="191"/>
    </location>
</feature>
<organism evidence="6 7">
    <name type="scientific">Idiomarina fontislapidosi</name>
    <dbReference type="NCBI Taxonomy" id="263723"/>
    <lineage>
        <taxon>Bacteria</taxon>
        <taxon>Pseudomonadati</taxon>
        <taxon>Pseudomonadota</taxon>
        <taxon>Gammaproteobacteria</taxon>
        <taxon>Alteromonadales</taxon>
        <taxon>Idiomarinaceae</taxon>
        <taxon>Idiomarina</taxon>
    </lineage>
</organism>
<dbReference type="Gene3D" id="2.40.50.100">
    <property type="match status" value="1"/>
</dbReference>
<feature type="domain" description="YknX-like C-terminal permuted SH3-like" evidence="5">
    <location>
        <begin position="278"/>
        <end position="344"/>
    </location>
</feature>
<dbReference type="GO" id="GO:0015562">
    <property type="term" value="F:efflux transmembrane transporter activity"/>
    <property type="evidence" value="ECO:0007669"/>
    <property type="project" value="TreeGrafter"/>
</dbReference>
<evidence type="ECO:0000259" key="4">
    <source>
        <dbReference type="Pfam" id="PF25973"/>
    </source>
</evidence>
<feature type="signal peptide" evidence="3">
    <location>
        <begin position="1"/>
        <end position="22"/>
    </location>
</feature>
<keyword evidence="7" id="KW-1185">Reference proteome</keyword>
<protein>
    <submittedName>
        <fullName evidence="6">Uncharacterized protein</fullName>
    </submittedName>
</protein>
<evidence type="ECO:0000313" key="6">
    <source>
        <dbReference type="EMBL" id="RUO52464.1"/>
    </source>
</evidence>
<feature type="coiled-coil region" evidence="2">
    <location>
        <begin position="130"/>
        <end position="161"/>
    </location>
</feature>
<dbReference type="RefSeq" id="WP_110575152.1">
    <property type="nucleotide sequence ID" value="NZ_PIPV01000007.1"/>
</dbReference>
<keyword evidence="2" id="KW-0175">Coiled coil</keyword>
<dbReference type="Gene3D" id="2.40.420.20">
    <property type="match status" value="1"/>
</dbReference>
<dbReference type="GO" id="GO:1990281">
    <property type="term" value="C:efflux pump complex"/>
    <property type="evidence" value="ECO:0007669"/>
    <property type="project" value="TreeGrafter"/>
</dbReference>
<evidence type="ECO:0000256" key="2">
    <source>
        <dbReference type="SAM" id="Coils"/>
    </source>
</evidence>
<dbReference type="Gene3D" id="1.10.287.470">
    <property type="entry name" value="Helix hairpin bin"/>
    <property type="match status" value="1"/>
</dbReference>
<evidence type="ECO:0000259" key="5">
    <source>
        <dbReference type="Pfam" id="PF25989"/>
    </source>
</evidence>
<dbReference type="Gene3D" id="2.40.30.170">
    <property type="match status" value="1"/>
</dbReference>
<dbReference type="InterPro" id="IPR006143">
    <property type="entry name" value="RND_pump_MFP"/>
</dbReference>
<dbReference type="InterPro" id="IPR058647">
    <property type="entry name" value="BSH_CzcB-like"/>
</dbReference>
<proteinExistence type="inferred from homology"/>
<keyword evidence="3" id="KW-0732">Signal</keyword>